<dbReference type="Proteomes" id="UP000009044">
    <property type="component" value="Chromosome"/>
</dbReference>
<sequence>MSMRVKKGMLAGLLVLVMGSVASPVLAAQPGPQDTDSACAGTGPVLPDELAGWATPESATAAANAAGLAAMVLVPGRAVSARLHLVSKMEYVLPPEQAGAPDSTGGMVVFQAPVAGTYRVMLGQKAWLDVVRGGETTASVHHQHGPACSGIGKMVDFELPAGRSVIELSAASTPEIEIMVTAVP</sequence>
<dbReference type="PATRIC" id="fig|634177.7.peg.1345"/>
<keyword evidence="1" id="KW-0732">Signal</keyword>
<protein>
    <recommendedName>
        <fullName evidence="4">Homogentisate 1,2-dioxygenase</fullName>
    </recommendedName>
</protein>
<dbReference type="AlphaFoldDB" id="G2I633"/>
<dbReference type="KEGG" id="gxy:GLX_11680"/>
<accession>G2I633</accession>
<dbReference type="EMBL" id="AP012159">
    <property type="protein sequence ID" value="BAK83580.1"/>
    <property type="molecule type" value="Genomic_DNA"/>
</dbReference>
<dbReference type="HOGENOM" id="CLU_114847_1_0_5"/>
<dbReference type="RefSeq" id="WP_014105128.1">
    <property type="nucleotide sequence ID" value="NC_016027.1"/>
</dbReference>
<gene>
    <name evidence="2" type="ordered locus">GLX_11680</name>
</gene>
<evidence type="ECO:0000256" key="1">
    <source>
        <dbReference type="SAM" id="SignalP"/>
    </source>
</evidence>
<evidence type="ECO:0000313" key="3">
    <source>
        <dbReference type="Proteomes" id="UP000009044"/>
    </source>
</evidence>
<reference evidence="3" key="1">
    <citation type="journal article" date="2011" name="J. Bacteriol.">
        <title>Complete genome sequence of NBRC 3288, a unique cellulose-nonproducing strain of Gluconacetobacter xylinus isolated from vinegar.</title>
        <authorList>
            <person name="Ogino H."/>
            <person name="Azuma Y."/>
            <person name="Hosoyama A."/>
            <person name="Nakazawa H."/>
            <person name="Matsutani M."/>
            <person name="Hasegawa A."/>
            <person name="Otsuyama K."/>
            <person name="Matsushita K."/>
            <person name="Fujita N."/>
            <person name="Shirai M."/>
        </authorList>
    </citation>
    <scope>NUCLEOTIDE SEQUENCE [LARGE SCALE GENOMIC DNA]</scope>
    <source>
        <strain evidence="3">NBRC 3288 / BCRC 11682 / LMG 1693</strain>
    </source>
</reference>
<proteinExistence type="predicted"/>
<organism evidence="2 3">
    <name type="scientific">Komagataeibacter medellinensis (strain NBRC 3288 / BCRC 11682 / LMG 1693 / Kondo 51)</name>
    <name type="common">Gluconacetobacter medellinensis</name>
    <dbReference type="NCBI Taxonomy" id="634177"/>
    <lineage>
        <taxon>Bacteria</taxon>
        <taxon>Pseudomonadati</taxon>
        <taxon>Pseudomonadota</taxon>
        <taxon>Alphaproteobacteria</taxon>
        <taxon>Acetobacterales</taxon>
        <taxon>Acetobacteraceae</taxon>
        <taxon>Komagataeibacter</taxon>
    </lineage>
</organism>
<name>G2I633_KOMMN</name>
<feature type="chain" id="PRO_5003430655" description="Homogentisate 1,2-dioxygenase" evidence="1">
    <location>
        <begin position="28"/>
        <end position="184"/>
    </location>
</feature>
<evidence type="ECO:0008006" key="4">
    <source>
        <dbReference type="Google" id="ProtNLM"/>
    </source>
</evidence>
<feature type="signal peptide" evidence="1">
    <location>
        <begin position="1"/>
        <end position="27"/>
    </location>
</feature>
<evidence type="ECO:0000313" key="2">
    <source>
        <dbReference type="EMBL" id="BAK83580.1"/>
    </source>
</evidence>